<dbReference type="Proteomes" id="UP001384579">
    <property type="component" value="Unassembled WGS sequence"/>
</dbReference>
<organism evidence="1 2">
    <name type="scientific">Microcoleus anatoxicus PTRS2</name>
    <dbReference type="NCBI Taxonomy" id="2705321"/>
    <lineage>
        <taxon>Bacteria</taxon>
        <taxon>Bacillati</taxon>
        <taxon>Cyanobacteriota</taxon>
        <taxon>Cyanophyceae</taxon>
        <taxon>Oscillatoriophycideae</taxon>
        <taxon>Oscillatoriales</taxon>
        <taxon>Microcoleaceae</taxon>
        <taxon>Microcoleus</taxon>
        <taxon>Microcoleus anatoxicus</taxon>
    </lineage>
</organism>
<name>A0ABU8YP49_9CYAN</name>
<proteinExistence type="predicted"/>
<accession>A0ABU8YP49</accession>
<dbReference type="EMBL" id="JBBLXS010000185">
    <property type="protein sequence ID" value="MEK0186157.1"/>
    <property type="molecule type" value="Genomic_DNA"/>
</dbReference>
<gene>
    <name evidence="1" type="ORF">WMG39_15055</name>
</gene>
<evidence type="ECO:0000313" key="2">
    <source>
        <dbReference type="Proteomes" id="UP001384579"/>
    </source>
</evidence>
<evidence type="ECO:0000313" key="1">
    <source>
        <dbReference type="EMBL" id="MEK0186157.1"/>
    </source>
</evidence>
<dbReference type="RefSeq" id="WP_340521513.1">
    <property type="nucleotide sequence ID" value="NZ_JBBLXS010000185.1"/>
</dbReference>
<reference evidence="1 2" key="1">
    <citation type="journal article" date="2020" name="Harmful Algae">
        <title>Molecular and morphological characterization of a novel dihydroanatoxin-a producing Microcoleus species (cyanobacteria) from the Russian River, California, USA.</title>
        <authorList>
            <person name="Conklin K.Y."/>
            <person name="Stancheva R."/>
            <person name="Otten T.G."/>
            <person name="Fadness R."/>
            <person name="Boyer G.L."/>
            <person name="Read B."/>
            <person name="Zhang X."/>
            <person name="Sheath R.G."/>
        </authorList>
    </citation>
    <scope>NUCLEOTIDE SEQUENCE [LARGE SCALE GENOMIC DNA]</scope>
    <source>
        <strain evidence="1 2">PTRS2</strain>
    </source>
</reference>
<comment type="caution">
    <text evidence="1">The sequence shown here is derived from an EMBL/GenBank/DDBJ whole genome shotgun (WGS) entry which is preliminary data.</text>
</comment>
<keyword evidence="2" id="KW-1185">Reference proteome</keyword>
<sequence length="44" mass="4933">MVINCFANSRLPVYSNYIRSLLETSGKIWISRSTPPIVNYGSLA</sequence>
<protein>
    <submittedName>
        <fullName evidence="1">Uncharacterized protein</fullName>
    </submittedName>
</protein>